<dbReference type="PROSITE" id="PS50878">
    <property type="entry name" value="RT_POL"/>
    <property type="match status" value="1"/>
</dbReference>
<dbReference type="EMBL" id="JAAIWN010000050">
    <property type="protein sequence ID" value="NEY82860.1"/>
    <property type="molecule type" value="Genomic_DNA"/>
</dbReference>
<dbReference type="EMBL" id="JACEIO010000048">
    <property type="protein sequence ID" value="MBA4538498.1"/>
    <property type="molecule type" value="Genomic_DNA"/>
</dbReference>
<organism evidence="3 4">
    <name type="scientific">Bacillus aquiflavi</name>
    <dbReference type="NCBI Taxonomy" id="2672567"/>
    <lineage>
        <taxon>Bacteria</taxon>
        <taxon>Bacillati</taxon>
        <taxon>Bacillota</taxon>
        <taxon>Bacilli</taxon>
        <taxon>Bacillales</taxon>
        <taxon>Bacillaceae</taxon>
        <taxon>Bacillus</taxon>
    </lineage>
</organism>
<dbReference type="InterPro" id="IPR043502">
    <property type="entry name" value="DNA/RNA_pol_sf"/>
</dbReference>
<evidence type="ECO:0000313" key="4">
    <source>
        <dbReference type="Proteomes" id="UP000472971"/>
    </source>
</evidence>
<dbReference type="Proteomes" id="UP000570010">
    <property type="component" value="Unassembled WGS sequence"/>
</dbReference>
<dbReference type="RefSeq" id="WP_163243259.1">
    <property type="nucleotide sequence ID" value="NZ_JAAIWN010000050.1"/>
</dbReference>
<dbReference type="Pfam" id="PF00078">
    <property type="entry name" value="RVT_1"/>
    <property type="match status" value="1"/>
</dbReference>
<gene>
    <name evidence="3" type="ORF">G4D64_15450</name>
    <name evidence="2" type="ORF">H1Z61_15500</name>
</gene>
<proteinExistence type="predicted"/>
<evidence type="ECO:0000259" key="1">
    <source>
        <dbReference type="PROSITE" id="PS50878"/>
    </source>
</evidence>
<feature type="domain" description="Reverse transcriptase" evidence="1">
    <location>
        <begin position="1"/>
        <end position="298"/>
    </location>
</feature>
<evidence type="ECO:0000313" key="5">
    <source>
        <dbReference type="Proteomes" id="UP000570010"/>
    </source>
</evidence>
<sequence length="513" mass="61765">MKINIEEQLVKYGYLPEQLPPIFSSEKFFENYRNLLDIPQKNACECVTFTISKNDQSRRNIKIPNPAKQIHLFNYVLSMHKELESRFSNNRHTLSNPFYYFGERYEDISMFNVPLFREKKPKIVKSTYIKNLKDKMNESMGYKYCYKIDLANFYDSIYTHSIEWSVIGREEAKRNIRVKNDNLGKSLDELVRGTNSNETSGIPTGPFTSRIISELLLVKINEELEDLSKIHSIDFKFMHYVDDYEFYFRSEYDVHKLKNKIIEIFESYRLKINENKSQLLLYPYHSIRDIKSEYDYYIEKYNTKKDEHSLRLLFFKADELTNLGEKGAYKYLYKMLYNRVDLRNCWTAIEPFLIGHLLIRPSISQNIVELILKYMDLVSERLSKEIFRNLEISMNNHLHNESQWLLWSLIKINYDFTVFELEHLYKKCDDDITKIILLSIIYKSGKDSEEKLSSLLKEEIEHLTTFNFESDKWLILHEWYMNKWLCYKKLEPHYNRNKFFQALKKNKVSFLLT</sequence>
<reference evidence="2 5" key="2">
    <citation type="submission" date="2020-07" db="EMBL/GenBank/DDBJ databases">
        <authorList>
            <person name="Feng H."/>
        </authorList>
    </citation>
    <scope>NUCLEOTIDE SEQUENCE [LARGE SCALE GENOMIC DNA]</scope>
    <source>
        <strain evidence="5">s-12</strain>
        <strain evidence="2">S-12</strain>
    </source>
</reference>
<accession>A0A6B3VX53</accession>
<dbReference type="CDD" id="cd01646">
    <property type="entry name" value="RT_Bac_retron_I"/>
    <property type="match status" value="1"/>
</dbReference>
<dbReference type="SUPFAM" id="SSF56672">
    <property type="entry name" value="DNA/RNA polymerases"/>
    <property type="match status" value="1"/>
</dbReference>
<dbReference type="InterPro" id="IPR000477">
    <property type="entry name" value="RT_dom"/>
</dbReference>
<protein>
    <recommendedName>
        <fullName evidence="1">Reverse transcriptase domain-containing protein</fullName>
    </recommendedName>
</protein>
<reference evidence="3 4" key="1">
    <citation type="submission" date="2020-02" db="EMBL/GenBank/DDBJ databases">
        <title>Bacillus aquiflavi sp. nov., isolated from yellow water of strong flavor Chinese baijiu in Yibin region of China.</title>
        <authorList>
            <person name="Xie J."/>
        </authorList>
    </citation>
    <scope>NUCLEOTIDE SEQUENCE [LARGE SCALE GENOMIC DNA]</scope>
    <source>
        <strain evidence="3 4">3H-10</strain>
    </source>
</reference>
<dbReference type="AlphaFoldDB" id="A0A6B3VX53"/>
<comment type="caution">
    <text evidence="3">The sequence shown here is derived from an EMBL/GenBank/DDBJ whole genome shotgun (WGS) entry which is preliminary data.</text>
</comment>
<evidence type="ECO:0000313" key="2">
    <source>
        <dbReference type="EMBL" id="MBA4538498.1"/>
    </source>
</evidence>
<keyword evidence="4" id="KW-1185">Reference proteome</keyword>
<name>A0A6B3VX53_9BACI</name>
<dbReference type="Proteomes" id="UP000472971">
    <property type="component" value="Unassembled WGS sequence"/>
</dbReference>
<evidence type="ECO:0000313" key="3">
    <source>
        <dbReference type="EMBL" id="NEY82860.1"/>
    </source>
</evidence>